<dbReference type="EMBL" id="BSYO01000041">
    <property type="protein sequence ID" value="GMH31800.1"/>
    <property type="molecule type" value="Genomic_DNA"/>
</dbReference>
<keyword evidence="2" id="KW-1185">Reference proteome</keyword>
<protein>
    <submittedName>
        <fullName evidence="1">Uncharacterized protein</fullName>
    </submittedName>
</protein>
<evidence type="ECO:0000313" key="2">
    <source>
        <dbReference type="Proteomes" id="UP001279734"/>
    </source>
</evidence>
<organism evidence="1 2">
    <name type="scientific">Nepenthes gracilis</name>
    <name type="common">Slender pitcher plant</name>
    <dbReference type="NCBI Taxonomy" id="150966"/>
    <lineage>
        <taxon>Eukaryota</taxon>
        <taxon>Viridiplantae</taxon>
        <taxon>Streptophyta</taxon>
        <taxon>Embryophyta</taxon>
        <taxon>Tracheophyta</taxon>
        <taxon>Spermatophyta</taxon>
        <taxon>Magnoliopsida</taxon>
        <taxon>eudicotyledons</taxon>
        <taxon>Gunneridae</taxon>
        <taxon>Pentapetalae</taxon>
        <taxon>Caryophyllales</taxon>
        <taxon>Nepenthaceae</taxon>
        <taxon>Nepenthes</taxon>
    </lineage>
</organism>
<gene>
    <name evidence="1" type="ORF">Nepgr_033644</name>
</gene>
<proteinExistence type="predicted"/>
<dbReference type="Proteomes" id="UP001279734">
    <property type="component" value="Unassembled WGS sequence"/>
</dbReference>
<evidence type="ECO:0000313" key="1">
    <source>
        <dbReference type="EMBL" id="GMH31800.1"/>
    </source>
</evidence>
<accession>A0AAD3Y8I9</accession>
<dbReference type="AlphaFoldDB" id="A0AAD3Y8I9"/>
<sequence>MMPTRRCCVRHQLELGDAYFATDCWWLMLELLAQHFLSRSACSTEQLAAAPVKLEEAVFLLYFLRLLVGCCCFDDLLVG</sequence>
<reference evidence="1" key="1">
    <citation type="submission" date="2023-05" db="EMBL/GenBank/DDBJ databases">
        <title>Nepenthes gracilis genome sequencing.</title>
        <authorList>
            <person name="Fukushima K."/>
        </authorList>
    </citation>
    <scope>NUCLEOTIDE SEQUENCE</scope>
    <source>
        <strain evidence="1">SING2019-196</strain>
    </source>
</reference>
<comment type="caution">
    <text evidence="1">The sequence shown here is derived from an EMBL/GenBank/DDBJ whole genome shotgun (WGS) entry which is preliminary data.</text>
</comment>
<name>A0AAD3Y8I9_NEPGR</name>